<keyword evidence="6" id="KW-0119">Carbohydrate metabolism</keyword>
<dbReference type="CDD" id="cd11618">
    <property type="entry name" value="ChtBD1_1"/>
    <property type="match status" value="1"/>
</dbReference>
<keyword evidence="3" id="KW-0479">Metal-binding</keyword>
<evidence type="ECO:0000313" key="14">
    <source>
        <dbReference type="Proteomes" id="UP001412239"/>
    </source>
</evidence>
<feature type="chain" id="PRO_5012787510" description="NodB homology domain-containing protein" evidence="10">
    <location>
        <begin position="22"/>
        <end position="353"/>
    </location>
</feature>
<dbReference type="GO" id="GO:0008061">
    <property type="term" value="F:chitin binding"/>
    <property type="evidence" value="ECO:0007669"/>
    <property type="project" value="UniProtKB-UniRule"/>
</dbReference>
<evidence type="ECO:0000256" key="3">
    <source>
        <dbReference type="ARBA" id="ARBA00022723"/>
    </source>
</evidence>
<protein>
    <recommendedName>
        <fullName evidence="15">NodB homology domain-containing protein</fullName>
    </recommendedName>
</protein>
<evidence type="ECO:0008006" key="15">
    <source>
        <dbReference type="Google" id="ProtNLM"/>
    </source>
</evidence>
<keyword evidence="8" id="KW-1015">Disulfide bond</keyword>
<dbReference type="GO" id="GO:0046872">
    <property type="term" value="F:metal ion binding"/>
    <property type="evidence" value="ECO:0007669"/>
    <property type="project" value="UniProtKB-KW"/>
</dbReference>
<evidence type="ECO:0000256" key="4">
    <source>
        <dbReference type="ARBA" id="ARBA00022729"/>
    </source>
</evidence>
<accession>A0A292PZB1</accession>
<organism evidence="13 14">
    <name type="scientific">Tuber aestivum</name>
    <name type="common">summer truffle</name>
    <dbReference type="NCBI Taxonomy" id="59557"/>
    <lineage>
        <taxon>Eukaryota</taxon>
        <taxon>Fungi</taxon>
        <taxon>Dikarya</taxon>
        <taxon>Ascomycota</taxon>
        <taxon>Pezizomycotina</taxon>
        <taxon>Pezizomycetes</taxon>
        <taxon>Pezizales</taxon>
        <taxon>Tuberaceae</taxon>
        <taxon>Tuber</taxon>
    </lineage>
</organism>
<dbReference type="GO" id="GO:0016810">
    <property type="term" value="F:hydrolase activity, acting on carbon-nitrogen (but not peptide) bonds"/>
    <property type="evidence" value="ECO:0007669"/>
    <property type="project" value="InterPro"/>
</dbReference>
<comment type="cofactor">
    <cofactor evidence="1">
        <name>Co(2+)</name>
        <dbReference type="ChEBI" id="CHEBI:48828"/>
    </cofactor>
</comment>
<evidence type="ECO:0000256" key="2">
    <source>
        <dbReference type="ARBA" id="ARBA00022669"/>
    </source>
</evidence>
<dbReference type="PROSITE" id="PS51677">
    <property type="entry name" value="NODB"/>
    <property type="match status" value="1"/>
</dbReference>
<dbReference type="PROSITE" id="PS50941">
    <property type="entry name" value="CHIT_BIND_I_2"/>
    <property type="match status" value="1"/>
</dbReference>
<evidence type="ECO:0000256" key="8">
    <source>
        <dbReference type="PROSITE-ProRule" id="PRU00261"/>
    </source>
</evidence>
<feature type="domain" description="NodB homology" evidence="12">
    <location>
        <begin position="144"/>
        <end position="337"/>
    </location>
</feature>
<sequence length="353" mass="38965">MFTNKLLLSLLLSLPFALVSGLPKEPLFSRDSPNGRCGAQFSGYSCTSLPGTYQCCSQYNWCGETLGHCGTGCQPAYGRCNGASSSSSSPTTPPTGTPTGTPTSTTNPASTSTSAPTPTPPSGTRPKIGNLPYGMDIFSCIKKGTIALTYDDGPWIYTSRLLDILRNKGVKATFFVTGNNLDKGAIDAPGSQWRSIIARAYSEGHQIASHTRHSWDHLDMDTLSETNRRFQMTRLEQALCIRTYMRPPYIRCENACRRTMADLGYHVIIWDLNTDDYNNDSPQLIENSKRIVRDEVVGTSPANMNFMSIAHDIHEQTVVSLTEYQIDIGIQSGYQHVRLGECMNDPEANWYRT</sequence>
<evidence type="ECO:0000256" key="6">
    <source>
        <dbReference type="ARBA" id="ARBA00023277"/>
    </source>
</evidence>
<dbReference type="Gene3D" id="3.30.60.10">
    <property type="entry name" value="Endochitinase-like"/>
    <property type="match status" value="1"/>
</dbReference>
<dbReference type="PANTHER" id="PTHR46471:SF4">
    <property type="entry name" value="CHITIN DEACETYLASE"/>
    <property type="match status" value="1"/>
</dbReference>
<comment type="caution">
    <text evidence="8">Lacks conserved residue(s) required for the propagation of feature annotation.</text>
</comment>
<feature type="region of interest" description="Disordered" evidence="9">
    <location>
        <begin position="84"/>
        <end position="128"/>
    </location>
</feature>
<dbReference type="SUPFAM" id="SSF57016">
    <property type="entry name" value="Plant lectins/antimicrobial peptides"/>
    <property type="match status" value="1"/>
</dbReference>
<dbReference type="SMART" id="SM00270">
    <property type="entry name" value="ChtBD1"/>
    <property type="match status" value="1"/>
</dbReference>
<proteinExistence type="predicted"/>
<dbReference type="InterPro" id="IPR002509">
    <property type="entry name" value="NODB_dom"/>
</dbReference>
<evidence type="ECO:0000256" key="5">
    <source>
        <dbReference type="ARBA" id="ARBA00022801"/>
    </source>
</evidence>
<evidence type="ECO:0000313" key="13">
    <source>
        <dbReference type="EMBL" id="CUS11968.1"/>
    </source>
</evidence>
<keyword evidence="5" id="KW-0378">Hydrolase</keyword>
<gene>
    <name evidence="13" type="ORF">GSTUAT00003882001</name>
</gene>
<feature type="disulfide bond" evidence="8">
    <location>
        <begin position="55"/>
        <end position="69"/>
    </location>
</feature>
<dbReference type="InterPro" id="IPR036861">
    <property type="entry name" value="Endochitinase-like_sf"/>
</dbReference>
<dbReference type="Proteomes" id="UP001412239">
    <property type="component" value="Unassembled WGS sequence"/>
</dbReference>
<evidence type="ECO:0000259" key="12">
    <source>
        <dbReference type="PROSITE" id="PS51677"/>
    </source>
</evidence>
<evidence type="ECO:0000256" key="10">
    <source>
        <dbReference type="SAM" id="SignalP"/>
    </source>
</evidence>
<dbReference type="Gene3D" id="3.20.20.370">
    <property type="entry name" value="Glycoside hydrolase/deacetylase"/>
    <property type="match status" value="1"/>
</dbReference>
<evidence type="ECO:0000256" key="9">
    <source>
        <dbReference type="SAM" id="MobiDB-lite"/>
    </source>
</evidence>
<evidence type="ECO:0000256" key="7">
    <source>
        <dbReference type="ARBA" id="ARBA00023285"/>
    </source>
</evidence>
<dbReference type="AlphaFoldDB" id="A0A292PZB1"/>
<feature type="compositionally biased region" description="Low complexity" evidence="9">
    <location>
        <begin position="97"/>
        <end position="116"/>
    </location>
</feature>
<dbReference type="PANTHER" id="PTHR46471">
    <property type="entry name" value="CHITIN DEACETYLASE"/>
    <property type="match status" value="1"/>
</dbReference>
<keyword evidence="2 8" id="KW-0147">Chitin-binding</keyword>
<feature type="signal peptide" evidence="10">
    <location>
        <begin position="1"/>
        <end position="21"/>
    </location>
</feature>
<dbReference type="InterPro" id="IPR011330">
    <property type="entry name" value="Glyco_hydro/deAcase_b/a-brl"/>
</dbReference>
<evidence type="ECO:0000259" key="11">
    <source>
        <dbReference type="PROSITE" id="PS50941"/>
    </source>
</evidence>
<dbReference type="Pfam" id="PF01522">
    <property type="entry name" value="Polysacc_deac_1"/>
    <property type="match status" value="1"/>
</dbReference>
<keyword evidence="7" id="KW-0170">Cobalt</keyword>
<dbReference type="GO" id="GO:0005975">
    <property type="term" value="P:carbohydrate metabolic process"/>
    <property type="evidence" value="ECO:0007669"/>
    <property type="project" value="InterPro"/>
</dbReference>
<keyword evidence="14" id="KW-1185">Reference proteome</keyword>
<keyword evidence="4 10" id="KW-0732">Signal</keyword>
<evidence type="ECO:0000256" key="1">
    <source>
        <dbReference type="ARBA" id="ARBA00001941"/>
    </source>
</evidence>
<name>A0A292PZB1_9PEZI</name>
<dbReference type="CDD" id="cd10951">
    <property type="entry name" value="CE4_ClCDA_like"/>
    <property type="match status" value="1"/>
</dbReference>
<dbReference type="InterPro" id="IPR001002">
    <property type="entry name" value="Chitin-bd_1"/>
</dbReference>
<dbReference type="SUPFAM" id="SSF88713">
    <property type="entry name" value="Glycoside hydrolase/deacetylase"/>
    <property type="match status" value="1"/>
</dbReference>
<feature type="domain" description="Chitin-binding type-1" evidence="11">
    <location>
        <begin position="34"/>
        <end position="82"/>
    </location>
</feature>
<dbReference type="EMBL" id="LN891007">
    <property type="protein sequence ID" value="CUS11968.1"/>
    <property type="molecule type" value="Genomic_DNA"/>
</dbReference>
<reference evidence="13" key="1">
    <citation type="submission" date="2015-10" db="EMBL/GenBank/DDBJ databases">
        <authorList>
            <person name="Regsiter A."/>
            <person name="william w."/>
        </authorList>
    </citation>
    <scope>NUCLEOTIDE SEQUENCE</scope>
    <source>
        <strain evidence="13">Montdore</strain>
    </source>
</reference>